<dbReference type="SUPFAM" id="SSF55874">
    <property type="entry name" value="ATPase domain of HSP90 chaperone/DNA topoisomerase II/histidine kinase"/>
    <property type="match status" value="1"/>
</dbReference>
<feature type="transmembrane region" description="Helical" evidence="1">
    <location>
        <begin position="90"/>
        <end position="116"/>
    </location>
</feature>
<evidence type="ECO:0000256" key="1">
    <source>
        <dbReference type="SAM" id="Phobius"/>
    </source>
</evidence>
<feature type="domain" description="Signal transduction histidine kinase internal region" evidence="2">
    <location>
        <begin position="164"/>
        <end position="241"/>
    </location>
</feature>
<proteinExistence type="predicted"/>
<evidence type="ECO:0000259" key="2">
    <source>
        <dbReference type="Pfam" id="PF06580"/>
    </source>
</evidence>
<dbReference type="Gene3D" id="3.30.565.10">
    <property type="entry name" value="Histidine kinase-like ATPase, C-terminal domain"/>
    <property type="match status" value="1"/>
</dbReference>
<dbReference type="InterPro" id="IPR050640">
    <property type="entry name" value="Bact_2-comp_sensor_kinase"/>
</dbReference>
<organism evidence="3 4">
    <name type="scientific">Congregibacter variabilis</name>
    <dbReference type="NCBI Taxonomy" id="3081200"/>
    <lineage>
        <taxon>Bacteria</taxon>
        <taxon>Pseudomonadati</taxon>
        <taxon>Pseudomonadota</taxon>
        <taxon>Gammaproteobacteria</taxon>
        <taxon>Cellvibrionales</taxon>
        <taxon>Halieaceae</taxon>
        <taxon>Congregibacter</taxon>
    </lineage>
</organism>
<dbReference type="Pfam" id="PF06580">
    <property type="entry name" value="His_kinase"/>
    <property type="match status" value="1"/>
</dbReference>
<evidence type="ECO:0000313" key="3">
    <source>
        <dbReference type="EMBL" id="WOJ92051.1"/>
    </source>
</evidence>
<keyword evidence="4" id="KW-1185">Reference proteome</keyword>
<keyword evidence="3" id="KW-0418">Kinase</keyword>
<accession>A0ABZ0HYP3</accession>
<reference evidence="3 4" key="1">
    <citation type="submission" date="2023-10" db="EMBL/GenBank/DDBJ databases">
        <title>Two novel species belonging to the OM43/NOR5 clade.</title>
        <authorList>
            <person name="Park M."/>
        </authorList>
    </citation>
    <scope>NUCLEOTIDE SEQUENCE [LARGE SCALE GENOMIC DNA]</scope>
    <source>
        <strain evidence="3 4">IMCC43200</strain>
    </source>
</reference>
<name>A0ABZ0HYP3_9GAMM</name>
<keyword evidence="3" id="KW-0808">Transferase</keyword>
<gene>
    <name evidence="3" type="ORF">R0135_09660</name>
</gene>
<keyword evidence="1" id="KW-0472">Membrane</keyword>
<dbReference type="EMBL" id="CP136864">
    <property type="protein sequence ID" value="WOJ92051.1"/>
    <property type="molecule type" value="Genomic_DNA"/>
</dbReference>
<dbReference type="Proteomes" id="UP001626537">
    <property type="component" value="Chromosome"/>
</dbReference>
<dbReference type="InterPro" id="IPR010559">
    <property type="entry name" value="Sig_transdc_His_kin_internal"/>
</dbReference>
<dbReference type="PANTHER" id="PTHR34220:SF7">
    <property type="entry name" value="SENSOR HISTIDINE KINASE YPDA"/>
    <property type="match status" value="1"/>
</dbReference>
<evidence type="ECO:0000313" key="4">
    <source>
        <dbReference type="Proteomes" id="UP001626537"/>
    </source>
</evidence>
<dbReference type="InterPro" id="IPR036890">
    <property type="entry name" value="HATPase_C_sf"/>
</dbReference>
<feature type="transmembrane region" description="Helical" evidence="1">
    <location>
        <begin position="29"/>
        <end position="52"/>
    </location>
</feature>
<keyword evidence="1" id="KW-0812">Transmembrane</keyword>
<dbReference type="GO" id="GO:0004673">
    <property type="term" value="F:protein histidine kinase activity"/>
    <property type="evidence" value="ECO:0007669"/>
    <property type="project" value="UniProtKB-EC"/>
</dbReference>
<dbReference type="EC" id="2.7.13.3" evidence="3"/>
<feature type="transmembrane region" description="Helical" evidence="1">
    <location>
        <begin position="58"/>
        <end position="78"/>
    </location>
</feature>
<dbReference type="RefSeq" id="WP_407346623.1">
    <property type="nucleotide sequence ID" value="NZ_CP136864.1"/>
</dbReference>
<keyword evidence="1" id="KW-1133">Transmembrane helix</keyword>
<dbReference type="PANTHER" id="PTHR34220">
    <property type="entry name" value="SENSOR HISTIDINE KINASE YPDA"/>
    <property type="match status" value="1"/>
</dbReference>
<sequence length="356" mass="39022">MQHPRPPATDTATAPDDGFFIPDLCAPQAVFLAVLLAELVVLLHVLASGPLAEFDWRLLGAGSIFVQWNALLCIAVICRLRKSLLDLTPAAATAVCLGVVLALSTLSSVLVFRFYPLLGPQSGGLADWALRNALLALILAAIVLRYAYLQQRVALQQRSELQLRLDALRARIRPHFLFNTLNSIASLIAVQPERAEQAIEDVAELFRAALSTGDRDSSLGEECRLCELYLEIEQLRLGDRLSVEWEIDESLRDTTLPALLLQPLVENAVYHGISQLPKGGAVRIRAWREASALCVEVQNPVSERVVSRPGGNRMALDNIRQRLDAQYGAAASLWVGAERNSYRARISIPLAQAPAQ</sequence>
<feature type="transmembrane region" description="Helical" evidence="1">
    <location>
        <begin position="128"/>
        <end position="148"/>
    </location>
</feature>
<protein>
    <submittedName>
        <fullName evidence="3">Sensor histidine kinase</fullName>
        <ecNumber evidence="3">2.7.13.3</ecNumber>
    </submittedName>
</protein>